<organism evidence="1 2">
    <name type="scientific">Halolamina pelagica</name>
    <dbReference type="NCBI Taxonomy" id="699431"/>
    <lineage>
        <taxon>Archaea</taxon>
        <taxon>Methanobacteriati</taxon>
        <taxon>Methanobacteriota</taxon>
        <taxon>Stenosarchaea group</taxon>
        <taxon>Halobacteria</taxon>
        <taxon>Halobacteriales</taxon>
        <taxon>Haloferacaceae</taxon>
    </lineage>
</organism>
<dbReference type="Proteomes" id="UP000050535">
    <property type="component" value="Unassembled WGS sequence"/>
</dbReference>
<evidence type="ECO:0000313" key="1">
    <source>
        <dbReference type="EMBL" id="KPN30372.1"/>
    </source>
</evidence>
<name>A0A0P7I103_9EURY</name>
<sequence>MEDELAALGYGGLTHVVADLLLAVGVDTGDVGALELEELLAETEVETRRLELGVEIVDRVDDEVALLHAAQDVAVREDHTGEAGAGGA</sequence>
<dbReference type="EMBL" id="LGUC01000001">
    <property type="protein sequence ID" value="KPN30372.1"/>
    <property type="molecule type" value="Genomic_DNA"/>
</dbReference>
<keyword evidence="2" id="KW-1185">Reference proteome</keyword>
<accession>A0A0P7I103</accession>
<dbReference type="STRING" id="699431.SY89_01101"/>
<proteinExistence type="predicted"/>
<protein>
    <submittedName>
        <fullName evidence="1">Uncharacterized protein</fullName>
    </submittedName>
</protein>
<comment type="caution">
    <text evidence="1">The sequence shown here is derived from an EMBL/GenBank/DDBJ whole genome shotgun (WGS) entry which is preliminary data.</text>
</comment>
<gene>
    <name evidence="1" type="ORF">SY89_01101</name>
</gene>
<dbReference type="AlphaFoldDB" id="A0A0P7I103"/>
<reference evidence="2" key="1">
    <citation type="submission" date="2013-11" db="EMBL/GenBank/DDBJ databases">
        <authorList>
            <person name="Hoang H.T."/>
            <person name="Killian M.L."/>
            <person name="Madson D.M."/>
            <person name="Arruda P.H.E."/>
            <person name="Sun D."/>
            <person name="Schwartz K.J."/>
            <person name="Yoon K."/>
        </authorList>
    </citation>
    <scope>NUCLEOTIDE SEQUENCE [LARGE SCALE GENOMIC DNA]</scope>
    <source>
        <strain evidence="2">CDK2</strain>
    </source>
</reference>
<evidence type="ECO:0000313" key="2">
    <source>
        <dbReference type="Proteomes" id="UP000050535"/>
    </source>
</evidence>